<dbReference type="AlphaFoldDB" id="K8EP72"/>
<reference evidence="3 4" key="1">
    <citation type="submission" date="2011-10" db="EMBL/GenBank/DDBJ databases">
        <authorList>
            <person name="Genoscope - CEA"/>
        </authorList>
    </citation>
    <scope>NUCLEOTIDE SEQUENCE [LARGE SCALE GENOMIC DNA]</scope>
    <source>
        <strain evidence="3 4">RCC 1105</strain>
    </source>
</reference>
<evidence type="ECO:0000313" key="3">
    <source>
        <dbReference type="EMBL" id="CCO14245.1"/>
    </source>
</evidence>
<feature type="compositionally biased region" description="Low complexity" evidence="1">
    <location>
        <begin position="1"/>
        <end position="21"/>
    </location>
</feature>
<proteinExistence type="predicted"/>
<dbReference type="EMBL" id="FO082278">
    <property type="protein sequence ID" value="CCO14245.1"/>
    <property type="molecule type" value="Genomic_DNA"/>
</dbReference>
<dbReference type="GeneID" id="19017990"/>
<dbReference type="KEGG" id="bpg:Bathy01g02550"/>
<keyword evidence="4" id="KW-1185">Reference proteome</keyword>
<keyword evidence="2" id="KW-0812">Transmembrane</keyword>
<sequence length="457" mass="50853">MRPIVTKNSSSSTAKNTSSKNVLGKPNAPPDDVLSSGGGKSAIAEKYKTNATTTGRKSVSFAETDVLLGGGGAHETGRGWIFSNNVRTVYAISLACAALFAMPFAYIAGFNSATTSLLYKFGISPVPSVSVIGEYYHDALSGMFPDGIPQWPLDVNLMIITRHQNKDDYRGFHAIKAVFPRAEQTWGVDPLTWPKYIDEAEHAVSNIRSINARNFADSNKLAMSKDRYWDERRSPESLVGVPWIDAIDLREEETGALTQERVGLSHHIGCLFAHMKAWQNMKDLGMDKAWIMESDGLMKMQEYSNIPLWAMTSVAQNLPEDADFVLLHKGMDKFCGVDGSLCAMHSTFEAKNLFDPSDREMLAFRHWPIEGSEAGLQTYIVSERFVDKMQEFLAAHGSDMIDAYLYGNLCQNEYKSPEERDKLWAMNYMSQHAQKAPHSSADERGLKILNCYIVTPA</sequence>
<evidence type="ECO:0000313" key="4">
    <source>
        <dbReference type="Proteomes" id="UP000198341"/>
    </source>
</evidence>
<feature type="transmembrane region" description="Helical" evidence="2">
    <location>
        <begin position="88"/>
        <end position="108"/>
    </location>
</feature>
<evidence type="ECO:0000256" key="1">
    <source>
        <dbReference type="SAM" id="MobiDB-lite"/>
    </source>
</evidence>
<keyword evidence="2" id="KW-0472">Membrane</keyword>
<feature type="region of interest" description="Disordered" evidence="1">
    <location>
        <begin position="1"/>
        <end position="37"/>
    </location>
</feature>
<evidence type="ECO:0000256" key="2">
    <source>
        <dbReference type="SAM" id="Phobius"/>
    </source>
</evidence>
<dbReference type="Proteomes" id="UP000198341">
    <property type="component" value="Chromosome 1"/>
</dbReference>
<protein>
    <submittedName>
        <fullName evidence="3">Unnamed protein product</fullName>
    </submittedName>
</protein>
<name>K8EP72_9CHLO</name>
<accession>K8EP72</accession>
<dbReference type="OrthoDB" id="500682at2759"/>
<keyword evidence="2" id="KW-1133">Transmembrane helix</keyword>
<gene>
    <name evidence="3" type="ORF">Bathy01g02550</name>
</gene>
<dbReference type="RefSeq" id="XP_007515366.1">
    <property type="nucleotide sequence ID" value="XM_007515304.1"/>
</dbReference>
<organism evidence="3 4">
    <name type="scientific">Bathycoccus prasinos</name>
    <dbReference type="NCBI Taxonomy" id="41875"/>
    <lineage>
        <taxon>Eukaryota</taxon>
        <taxon>Viridiplantae</taxon>
        <taxon>Chlorophyta</taxon>
        <taxon>Mamiellophyceae</taxon>
        <taxon>Mamiellales</taxon>
        <taxon>Bathycoccaceae</taxon>
        <taxon>Bathycoccus</taxon>
    </lineage>
</organism>